<gene>
    <name evidence="2" type="ORF">A2645_01800</name>
</gene>
<evidence type="ECO:0000313" key="3">
    <source>
        <dbReference type="Proteomes" id="UP000182253"/>
    </source>
</evidence>
<protein>
    <submittedName>
        <fullName evidence="2">Uncharacterized protein</fullName>
    </submittedName>
</protein>
<proteinExistence type="predicted"/>
<sequence length="202" mass="23026">MTIETATLEKKEKKPTADDLVEVLGTNVLTTNIDSSKEIERKRYDDEPGKVFYNLYINPAEVKNIQKFLEINSKSLKIDFRWMEANKVQVGVPEKNIEDKDAMTSEKKKILELGVVAARAAKTYDEAKGNLIARGLTESSEKLLHEEYFKKVENTNKELIDALNGLAKDSQEKMKEKIQAEERRLGLHKNPYSGEYSKPESS</sequence>
<feature type="region of interest" description="Disordered" evidence="1">
    <location>
        <begin position="170"/>
        <end position="202"/>
    </location>
</feature>
<reference evidence="2 3" key="1">
    <citation type="journal article" date="2016" name="Nat. Commun.">
        <title>Thousands of microbial genomes shed light on interconnected biogeochemical processes in an aquifer system.</title>
        <authorList>
            <person name="Anantharaman K."/>
            <person name="Brown C.T."/>
            <person name="Hug L.A."/>
            <person name="Sharon I."/>
            <person name="Castelle C.J."/>
            <person name="Probst A.J."/>
            <person name="Thomas B.C."/>
            <person name="Singh A."/>
            <person name="Wilkins M.J."/>
            <person name="Karaoz U."/>
            <person name="Brodie E.L."/>
            <person name="Williams K.H."/>
            <person name="Hubbard S.S."/>
            <person name="Banfield J.F."/>
        </authorList>
    </citation>
    <scope>NUCLEOTIDE SEQUENCE [LARGE SCALE GENOMIC DNA]</scope>
</reference>
<dbReference type="Proteomes" id="UP000182253">
    <property type="component" value="Unassembled WGS sequence"/>
</dbReference>
<accession>A0A1F6UVE7</accession>
<comment type="caution">
    <text evidence="2">The sequence shown here is derived from an EMBL/GenBank/DDBJ whole genome shotgun (WGS) entry which is preliminary data.</text>
</comment>
<dbReference type="EMBL" id="MFTL01000024">
    <property type="protein sequence ID" value="OGI61288.1"/>
    <property type="molecule type" value="Genomic_DNA"/>
</dbReference>
<evidence type="ECO:0000256" key="1">
    <source>
        <dbReference type="SAM" id="MobiDB-lite"/>
    </source>
</evidence>
<organism evidence="2 3">
    <name type="scientific">Candidatus Nomurabacteria bacterium RIFCSPHIGHO2_01_FULL_39_9</name>
    <dbReference type="NCBI Taxonomy" id="1801735"/>
    <lineage>
        <taxon>Bacteria</taxon>
        <taxon>Candidatus Nomuraibacteriota</taxon>
    </lineage>
</organism>
<dbReference type="AlphaFoldDB" id="A0A1F6UVE7"/>
<evidence type="ECO:0000313" key="2">
    <source>
        <dbReference type="EMBL" id="OGI61288.1"/>
    </source>
</evidence>
<name>A0A1F6UVE7_9BACT</name>
<feature type="compositionally biased region" description="Basic and acidic residues" evidence="1">
    <location>
        <begin position="170"/>
        <end position="185"/>
    </location>
</feature>